<dbReference type="GO" id="GO:0050660">
    <property type="term" value="F:flavin adenine dinucleotide binding"/>
    <property type="evidence" value="ECO:0007669"/>
    <property type="project" value="InterPro"/>
</dbReference>
<gene>
    <name evidence="1" type="ORF">SAMN04487891_10474</name>
    <name evidence="2" type="ORF">SAMN05216293_2529</name>
</gene>
<dbReference type="RefSeq" id="WP_245750657.1">
    <property type="nucleotide sequence ID" value="NZ_FOKU01000004.1"/>
</dbReference>
<dbReference type="InterPro" id="IPR009100">
    <property type="entry name" value="AcylCoA_DH/oxidase_NM_dom_sf"/>
</dbReference>
<dbReference type="InterPro" id="IPR046373">
    <property type="entry name" value="Acyl-CoA_Oxase/DH_mid-dom_sf"/>
</dbReference>
<evidence type="ECO:0008006" key="5">
    <source>
        <dbReference type="Google" id="ProtNLM"/>
    </source>
</evidence>
<dbReference type="SUPFAM" id="SSF56645">
    <property type="entry name" value="Acyl-CoA dehydrogenase NM domain-like"/>
    <property type="match status" value="1"/>
</dbReference>
<dbReference type="Proteomes" id="UP000198940">
    <property type="component" value="Unassembled WGS sequence"/>
</dbReference>
<evidence type="ECO:0000313" key="3">
    <source>
        <dbReference type="Proteomes" id="UP000184031"/>
    </source>
</evidence>
<dbReference type="GO" id="GO:0016627">
    <property type="term" value="F:oxidoreductase activity, acting on the CH-CH group of donors"/>
    <property type="evidence" value="ECO:0007669"/>
    <property type="project" value="InterPro"/>
</dbReference>
<evidence type="ECO:0000313" key="1">
    <source>
        <dbReference type="EMBL" id="SFB95842.1"/>
    </source>
</evidence>
<dbReference type="Gene3D" id="1.10.540.10">
    <property type="entry name" value="Acyl-CoA dehydrogenase/oxidase, N-terminal domain"/>
    <property type="match status" value="1"/>
</dbReference>
<dbReference type="Proteomes" id="UP000184031">
    <property type="component" value="Unassembled WGS sequence"/>
</dbReference>
<sequence>MKENMRKLREFCFGQRELSQEVLEWIAQENLWNLWVPKCNGGLELSLTEGLKKLRTLAKTDGSLGWTVTLCSGANFFIGNLQEEVADEIFMDGKRPILGGSGGVFGTAGKQGEGYMISGVWKYATGAPYLTHFTLSAKILEGGKEVLDEEGAPLIRCFVLNREDVELIRDWNTMGLEATATHSFQVKSKWIHEKYSFVYDELHLPHPIFKVPFTIFADLTLWVNYVGMAEHFLEESRKICKKDTSLNPLEHILGKANAQWMGYAHQIHDSIGRGDYIRMDGIHREASESVRSLSEAIIGAYPQLGIPACRVDHPLNSVFRDYFTATQHHIFNGSRGEIK</sequence>
<evidence type="ECO:0000313" key="4">
    <source>
        <dbReference type="Proteomes" id="UP000198940"/>
    </source>
</evidence>
<proteinExistence type="predicted"/>
<dbReference type="InterPro" id="IPR037069">
    <property type="entry name" value="AcylCoA_DH/ox_N_sf"/>
</dbReference>
<dbReference type="EMBL" id="FRAT01000006">
    <property type="protein sequence ID" value="SHL03769.1"/>
    <property type="molecule type" value="Genomic_DNA"/>
</dbReference>
<accession>A0A1M6XD05</accession>
<name>A0A1M6XD05_9FLAO</name>
<dbReference type="EMBL" id="FOKU01000004">
    <property type="protein sequence ID" value="SFB95842.1"/>
    <property type="molecule type" value="Genomic_DNA"/>
</dbReference>
<keyword evidence="4" id="KW-1185">Reference proteome</keyword>
<organism evidence="2 3">
    <name type="scientific">Flagellimonas taeanensis</name>
    <dbReference type="NCBI Taxonomy" id="1005926"/>
    <lineage>
        <taxon>Bacteria</taxon>
        <taxon>Pseudomonadati</taxon>
        <taxon>Bacteroidota</taxon>
        <taxon>Flavobacteriia</taxon>
        <taxon>Flavobacteriales</taxon>
        <taxon>Flavobacteriaceae</taxon>
        <taxon>Flagellimonas</taxon>
    </lineage>
</organism>
<comment type="caution">
    <text evidence="2">The sequence shown here is derived from an EMBL/GenBank/DDBJ whole genome shotgun (WGS) entry which is preliminary data.</text>
</comment>
<dbReference type="Gene3D" id="2.40.110.10">
    <property type="entry name" value="Butyryl-CoA Dehydrogenase, subunit A, domain 2"/>
    <property type="match status" value="1"/>
</dbReference>
<protein>
    <recommendedName>
        <fullName evidence="5">Acyl-CoA dehydrogenase</fullName>
    </recommendedName>
</protein>
<evidence type="ECO:0000313" key="2">
    <source>
        <dbReference type="EMBL" id="SHL03769.1"/>
    </source>
</evidence>
<reference evidence="2 3" key="1">
    <citation type="submission" date="2016-11" db="EMBL/GenBank/DDBJ databases">
        <authorList>
            <person name="Varghese N."/>
            <person name="Submissions S."/>
        </authorList>
    </citation>
    <scope>NUCLEOTIDE SEQUENCE [LARGE SCALE GENOMIC DNA]</scope>
    <source>
        <strain evidence="2 3">CGMCC 1.12174</strain>
        <strain evidence="1 4">DSM 26351</strain>
    </source>
</reference>
<dbReference type="STRING" id="1055723.SAMN05216293_2529"/>
<dbReference type="AlphaFoldDB" id="A0A1M6XD05"/>